<dbReference type="InterPro" id="IPR057394">
    <property type="entry name" value="PIGBOS1"/>
</dbReference>
<sequence length="54" mass="5907">MRSQGVAGLLIATVAGVASGYYIFQPLIEQSMQKMMAERDLRKTVDAKVETTTT</sequence>
<proteinExistence type="predicted"/>
<reference evidence="1" key="1">
    <citation type="submission" date="2023-03" db="EMBL/GenBank/DDBJ databases">
        <title>Mating type loci evolution in Malassezia.</title>
        <authorList>
            <person name="Coelho M.A."/>
        </authorList>
    </citation>
    <scope>NUCLEOTIDE SEQUENCE</scope>
    <source>
        <strain evidence="1">CBS 9557</strain>
    </source>
</reference>
<protein>
    <submittedName>
        <fullName evidence="1">Uncharacterized protein</fullName>
    </submittedName>
</protein>
<keyword evidence="2" id="KW-1185">Reference proteome</keyword>
<evidence type="ECO:0000313" key="1">
    <source>
        <dbReference type="EMBL" id="WFD28607.1"/>
    </source>
</evidence>
<name>A0AAF0EUC4_9BASI</name>
<organism evidence="1 2">
    <name type="scientific">Malassezia nana</name>
    <dbReference type="NCBI Taxonomy" id="180528"/>
    <lineage>
        <taxon>Eukaryota</taxon>
        <taxon>Fungi</taxon>
        <taxon>Dikarya</taxon>
        <taxon>Basidiomycota</taxon>
        <taxon>Ustilaginomycotina</taxon>
        <taxon>Malasseziomycetes</taxon>
        <taxon>Malasseziales</taxon>
        <taxon>Malasseziaceae</taxon>
        <taxon>Malassezia</taxon>
    </lineage>
</organism>
<dbReference type="Proteomes" id="UP001213623">
    <property type="component" value="Chromosome 7"/>
</dbReference>
<accession>A0AAF0EUC4</accession>
<dbReference type="Pfam" id="PF23670">
    <property type="entry name" value="PIGBOS1"/>
    <property type="match status" value="1"/>
</dbReference>
<evidence type="ECO:0000313" key="2">
    <source>
        <dbReference type="Proteomes" id="UP001213623"/>
    </source>
</evidence>
<dbReference type="EMBL" id="CP119898">
    <property type="protein sequence ID" value="WFD28607.1"/>
    <property type="molecule type" value="Genomic_DNA"/>
</dbReference>
<gene>
    <name evidence="1" type="ORF">MNAN1_003620</name>
</gene>
<dbReference type="AlphaFoldDB" id="A0AAF0EUC4"/>